<dbReference type="AlphaFoldDB" id="A4RZ91"/>
<dbReference type="RefSeq" id="XP_001418534.1">
    <property type="nucleotide sequence ID" value="XM_001418497.1"/>
</dbReference>
<dbReference type="Proteomes" id="UP000001568">
    <property type="component" value="Chromosome 6"/>
</dbReference>
<evidence type="ECO:0000313" key="2">
    <source>
        <dbReference type="Proteomes" id="UP000001568"/>
    </source>
</evidence>
<gene>
    <name evidence="1" type="ORF">OSTLU_32299</name>
</gene>
<name>A4RZ91_OSTLU</name>
<dbReference type="Gramene" id="ABO96827">
    <property type="protein sequence ID" value="ABO96827"/>
    <property type="gene ID" value="OSTLU_32299"/>
</dbReference>
<keyword evidence="2" id="KW-1185">Reference proteome</keyword>
<proteinExistence type="predicted"/>
<organism evidence="1 2">
    <name type="scientific">Ostreococcus lucimarinus (strain CCE9901)</name>
    <dbReference type="NCBI Taxonomy" id="436017"/>
    <lineage>
        <taxon>Eukaryota</taxon>
        <taxon>Viridiplantae</taxon>
        <taxon>Chlorophyta</taxon>
        <taxon>Mamiellophyceae</taxon>
        <taxon>Mamiellales</taxon>
        <taxon>Bathycoccaceae</taxon>
        <taxon>Ostreococcus</taxon>
    </lineage>
</organism>
<dbReference type="EMBL" id="CP000586">
    <property type="protein sequence ID" value="ABO96827.1"/>
    <property type="molecule type" value="Genomic_DNA"/>
</dbReference>
<evidence type="ECO:0000313" key="1">
    <source>
        <dbReference type="EMBL" id="ABO96827.1"/>
    </source>
</evidence>
<dbReference type="KEGG" id="olu:OSTLU_32299"/>
<protein>
    <submittedName>
        <fullName evidence="1">Uncharacterized protein</fullName>
    </submittedName>
</protein>
<dbReference type="GeneID" id="5002425"/>
<dbReference type="HOGENOM" id="CLU_1398449_0_0_1"/>
<sequence>MTDHLTPFVISHYDVFETHILSRLNTPEIARARCPCGNEGAIPASFVGNLVCSQLNRTFRSLVPKYQDACESHERDEGRELPGEDANTAVQNTAFQISLLLQTSVSIRKWLAPYAGHRCEMDISQCANCKKFLCDYHHLARCKKCEAVALLCRRCMTLTGGTVLLDCHVTPNLLREHCYRCAHGVLKACARCHDT</sequence>
<accession>A4RZ91</accession>
<reference evidence="1 2" key="1">
    <citation type="journal article" date="2007" name="Proc. Natl. Acad. Sci. U.S.A.">
        <title>The tiny eukaryote Ostreococcus provides genomic insights into the paradox of plankton speciation.</title>
        <authorList>
            <person name="Palenik B."/>
            <person name="Grimwood J."/>
            <person name="Aerts A."/>
            <person name="Rouze P."/>
            <person name="Salamov A."/>
            <person name="Putnam N."/>
            <person name="Dupont C."/>
            <person name="Jorgensen R."/>
            <person name="Derelle E."/>
            <person name="Rombauts S."/>
            <person name="Zhou K."/>
            <person name="Otillar R."/>
            <person name="Merchant S.S."/>
            <person name="Podell S."/>
            <person name="Gaasterland T."/>
            <person name="Napoli C."/>
            <person name="Gendler K."/>
            <person name="Manuell A."/>
            <person name="Tai V."/>
            <person name="Vallon O."/>
            <person name="Piganeau G."/>
            <person name="Jancek S."/>
            <person name="Heijde M."/>
            <person name="Jabbari K."/>
            <person name="Bowler C."/>
            <person name="Lohr M."/>
            <person name="Robbens S."/>
            <person name="Werner G."/>
            <person name="Dubchak I."/>
            <person name="Pazour G.J."/>
            <person name="Ren Q."/>
            <person name="Paulsen I."/>
            <person name="Delwiche C."/>
            <person name="Schmutz J."/>
            <person name="Rokhsar D."/>
            <person name="Van de Peer Y."/>
            <person name="Moreau H."/>
            <person name="Grigoriev I.V."/>
        </authorList>
    </citation>
    <scope>NUCLEOTIDE SEQUENCE [LARGE SCALE GENOMIC DNA]</scope>
    <source>
        <strain evidence="1 2">CCE9901</strain>
    </source>
</reference>